<comment type="caution">
    <text evidence="1">The sequence shown here is derived from an EMBL/GenBank/DDBJ whole genome shotgun (WGS) entry which is preliminary data.</text>
</comment>
<sequence length="419" mass="46879">MAVTAVEQAVYRVLEEHGMAARNSKRPSVSAVPLVPVVGDTDEWRKLRAKLVVYKEENGDMRVADMTGPLSTRVHNMRLQRGLGDPAEEQWLIDQGFEWEADRARRAERGLHRRQWPLVKAMIAWLESHEGDLPLRLPRALRLPQGPSRQSGQHAEREAMTAGDRLRKRWVHSIRIYGGASRLSFLHSFLHEAHLARIRRYRLAKLTFDTALAVAPGGAEPHRLAQSGLDNPLDAPGTMRLRYAAAEAWMTLHRDFVTKAVTGDLSRQLLALLAPTLVPEEHFFAMLAANHLALWARTAKDAMRGIVWTHQGVPSEGARPYYVDSRDLDSWEYLLADRVLGTSAMFVRKMQDVDDPLMDRIDSESPGVAGAGSGRADNASAAAAKAVRLNERLTCHLRWQAAGQPQGPVASRRPCEHLR</sequence>
<dbReference type="EMBL" id="CM020619">
    <property type="protein sequence ID" value="KAK1866655.1"/>
    <property type="molecule type" value="Genomic_DNA"/>
</dbReference>
<proteinExistence type="predicted"/>
<dbReference type="Proteomes" id="UP000798662">
    <property type="component" value="Chromosome 2"/>
</dbReference>
<protein>
    <submittedName>
        <fullName evidence="1">Uncharacterized protein</fullName>
    </submittedName>
</protein>
<reference evidence="1" key="1">
    <citation type="submission" date="2019-11" db="EMBL/GenBank/DDBJ databases">
        <title>Nori genome reveals adaptations in red seaweeds to the harsh intertidal environment.</title>
        <authorList>
            <person name="Wang D."/>
            <person name="Mao Y."/>
        </authorList>
    </citation>
    <scope>NUCLEOTIDE SEQUENCE</scope>
    <source>
        <tissue evidence="1">Gametophyte</tissue>
    </source>
</reference>
<evidence type="ECO:0000313" key="1">
    <source>
        <dbReference type="EMBL" id="KAK1866655.1"/>
    </source>
</evidence>
<gene>
    <name evidence="1" type="ORF">I4F81_009171</name>
</gene>
<name>A0ACC3C8U9_PYRYE</name>
<accession>A0ACC3C8U9</accession>
<keyword evidence="2" id="KW-1185">Reference proteome</keyword>
<organism evidence="1 2">
    <name type="scientific">Pyropia yezoensis</name>
    <name type="common">Susabi-nori</name>
    <name type="synonym">Porphyra yezoensis</name>
    <dbReference type="NCBI Taxonomy" id="2788"/>
    <lineage>
        <taxon>Eukaryota</taxon>
        <taxon>Rhodophyta</taxon>
        <taxon>Bangiophyceae</taxon>
        <taxon>Bangiales</taxon>
        <taxon>Bangiaceae</taxon>
        <taxon>Pyropia</taxon>
    </lineage>
</organism>
<evidence type="ECO:0000313" key="2">
    <source>
        <dbReference type="Proteomes" id="UP000798662"/>
    </source>
</evidence>